<dbReference type="InterPro" id="IPR035926">
    <property type="entry name" value="NusB-like_sf"/>
</dbReference>
<name>A0A1W6N351_9PROT</name>
<evidence type="ECO:0000256" key="4">
    <source>
        <dbReference type="ARBA" id="ARBA00023015"/>
    </source>
</evidence>
<dbReference type="HAMAP" id="MF_00073">
    <property type="entry name" value="NusB"/>
    <property type="match status" value="1"/>
</dbReference>
<evidence type="ECO:0000259" key="7">
    <source>
        <dbReference type="Pfam" id="PF01029"/>
    </source>
</evidence>
<dbReference type="GO" id="GO:0006353">
    <property type="term" value="P:DNA-templated transcription termination"/>
    <property type="evidence" value="ECO:0007669"/>
    <property type="project" value="UniProtKB-UniRule"/>
</dbReference>
<dbReference type="Proteomes" id="UP000237351">
    <property type="component" value="Chromosome"/>
</dbReference>
<evidence type="ECO:0000313" key="9">
    <source>
        <dbReference type="Proteomes" id="UP000237351"/>
    </source>
</evidence>
<evidence type="ECO:0000256" key="3">
    <source>
        <dbReference type="ARBA" id="ARBA00022884"/>
    </source>
</evidence>
<sequence>MRPGKFEAARVARVAAVQAMFQIFHQSLSKDEVIEQFLRYRLSSKDYPCVANKSLFADLVNATLNRLEEIDHIIEESLTDEYTLDRLDPVLKAILRVGAAELLNQQTKIPPPVVISEYVDITKGFYEGTEPAFVNSLLDSLAKKLGLSLTPHK</sequence>
<dbReference type="GO" id="GO:0031564">
    <property type="term" value="P:transcription antitermination"/>
    <property type="evidence" value="ECO:0007669"/>
    <property type="project" value="UniProtKB-KW"/>
</dbReference>
<reference evidence="8 9" key="1">
    <citation type="submission" date="2014-06" db="EMBL/GenBank/DDBJ databases">
        <title>The genome of the endonuclear symbiont Nucleicultrix amoebiphila.</title>
        <authorList>
            <person name="Schulz F."/>
            <person name="Horn M."/>
        </authorList>
    </citation>
    <scope>NUCLEOTIDE SEQUENCE [LARGE SCALE GENOMIC DNA]</scope>
    <source>
        <strain evidence="8 9">FS5</strain>
    </source>
</reference>
<dbReference type="PANTHER" id="PTHR11078:SF3">
    <property type="entry name" value="ANTITERMINATION NUSB DOMAIN-CONTAINING PROTEIN"/>
    <property type="match status" value="1"/>
</dbReference>
<feature type="domain" description="NusB/RsmB/TIM44" evidence="7">
    <location>
        <begin position="11"/>
        <end position="143"/>
    </location>
</feature>
<evidence type="ECO:0000256" key="1">
    <source>
        <dbReference type="ARBA" id="ARBA00005952"/>
    </source>
</evidence>
<dbReference type="Pfam" id="PF01029">
    <property type="entry name" value="NusB"/>
    <property type="match status" value="1"/>
</dbReference>
<dbReference type="GO" id="GO:0003723">
    <property type="term" value="F:RNA binding"/>
    <property type="evidence" value="ECO:0007669"/>
    <property type="project" value="UniProtKB-UniRule"/>
</dbReference>
<comment type="function">
    <text evidence="6">Involved in transcription antitermination. Required for transcription of ribosomal RNA (rRNA) genes. Binds specifically to the boxA antiterminator sequence of the ribosomal RNA (rrn) operons.</text>
</comment>
<comment type="similarity">
    <text evidence="1 6">Belongs to the NusB family.</text>
</comment>
<dbReference type="GO" id="GO:0005829">
    <property type="term" value="C:cytosol"/>
    <property type="evidence" value="ECO:0007669"/>
    <property type="project" value="TreeGrafter"/>
</dbReference>
<dbReference type="Gene3D" id="1.10.940.10">
    <property type="entry name" value="NusB-like"/>
    <property type="match status" value="1"/>
</dbReference>
<evidence type="ECO:0000256" key="2">
    <source>
        <dbReference type="ARBA" id="ARBA00022814"/>
    </source>
</evidence>
<dbReference type="InterPro" id="IPR011605">
    <property type="entry name" value="NusB_fam"/>
</dbReference>
<keyword evidence="9" id="KW-1185">Reference proteome</keyword>
<dbReference type="KEGG" id="naf:GQ61_02040"/>
<dbReference type="NCBIfam" id="TIGR01951">
    <property type="entry name" value="nusB"/>
    <property type="match status" value="1"/>
</dbReference>
<gene>
    <name evidence="6" type="primary">nusB</name>
    <name evidence="8" type="ORF">GQ61_02040</name>
</gene>
<keyword evidence="5 6" id="KW-0804">Transcription</keyword>
<evidence type="ECO:0000256" key="6">
    <source>
        <dbReference type="HAMAP-Rule" id="MF_00073"/>
    </source>
</evidence>
<dbReference type="PANTHER" id="PTHR11078">
    <property type="entry name" value="N UTILIZATION SUBSTANCE PROTEIN B-RELATED"/>
    <property type="match status" value="1"/>
</dbReference>
<keyword evidence="3 6" id="KW-0694">RNA-binding</keyword>
<keyword evidence="4 6" id="KW-0805">Transcription regulation</keyword>
<accession>A0A1W6N351</accession>
<dbReference type="SUPFAM" id="SSF48013">
    <property type="entry name" value="NusB-like"/>
    <property type="match status" value="1"/>
</dbReference>
<organism evidence="8 9">
    <name type="scientific">Candidatus Nucleicultrix amoebiphila FS5</name>
    <dbReference type="NCBI Taxonomy" id="1414854"/>
    <lineage>
        <taxon>Bacteria</taxon>
        <taxon>Pseudomonadati</taxon>
        <taxon>Pseudomonadota</taxon>
        <taxon>Alphaproteobacteria</taxon>
        <taxon>Holosporales</taxon>
        <taxon>Candidatus Nucleicultricaceae</taxon>
        <taxon>Candidatus Nucleicultrix</taxon>
    </lineage>
</organism>
<evidence type="ECO:0000313" key="8">
    <source>
        <dbReference type="EMBL" id="ARN84317.1"/>
    </source>
</evidence>
<dbReference type="AlphaFoldDB" id="A0A1W6N351"/>
<evidence type="ECO:0000256" key="5">
    <source>
        <dbReference type="ARBA" id="ARBA00023163"/>
    </source>
</evidence>
<protein>
    <recommendedName>
        <fullName evidence="6">Transcription antitermination protein NusB</fullName>
    </recommendedName>
    <alternativeName>
        <fullName evidence="6">Antitermination factor NusB</fullName>
    </alternativeName>
</protein>
<proteinExistence type="inferred from homology"/>
<dbReference type="STRING" id="1414854.GQ61_02040"/>
<dbReference type="EMBL" id="CP008743">
    <property type="protein sequence ID" value="ARN84317.1"/>
    <property type="molecule type" value="Genomic_DNA"/>
</dbReference>
<dbReference type="InterPro" id="IPR006027">
    <property type="entry name" value="NusB_RsmB_TIM44"/>
</dbReference>
<keyword evidence="2 6" id="KW-0889">Transcription antitermination</keyword>